<keyword evidence="3" id="KW-1185">Reference proteome</keyword>
<dbReference type="Pfam" id="PF14476">
    <property type="entry name" value="Chloroplast_duf"/>
    <property type="match status" value="1"/>
</dbReference>
<proteinExistence type="predicted"/>
<protein>
    <submittedName>
        <fullName evidence="2">Uncharacterized protein</fullName>
    </submittedName>
</protein>
<organism evidence="2 3">
    <name type="scientific">Vigna mungo</name>
    <name type="common">Black gram</name>
    <name type="synonym">Phaseolus mungo</name>
    <dbReference type="NCBI Taxonomy" id="3915"/>
    <lineage>
        <taxon>Eukaryota</taxon>
        <taxon>Viridiplantae</taxon>
        <taxon>Streptophyta</taxon>
        <taxon>Embryophyta</taxon>
        <taxon>Tracheophyta</taxon>
        <taxon>Spermatophyta</taxon>
        <taxon>Magnoliopsida</taxon>
        <taxon>eudicotyledons</taxon>
        <taxon>Gunneridae</taxon>
        <taxon>Pentapetalae</taxon>
        <taxon>rosids</taxon>
        <taxon>fabids</taxon>
        <taxon>Fabales</taxon>
        <taxon>Fabaceae</taxon>
        <taxon>Papilionoideae</taxon>
        <taxon>50 kb inversion clade</taxon>
        <taxon>NPAAA clade</taxon>
        <taxon>indigoferoid/millettioid clade</taxon>
        <taxon>Phaseoleae</taxon>
        <taxon>Vigna</taxon>
    </lineage>
</organism>
<feature type="region of interest" description="Disordered" evidence="1">
    <location>
        <begin position="114"/>
        <end position="139"/>
    </location>
</feature>
<name>A0AAQ3S5A9_VIGMU</name>
<gene>
    <name evidence="2" type="ORF">V8G54_009261</name>
</gene>
<evidence type="ECO:0000313" key="2">
    <source>
        <dbReference type="EMBL" id="WVZ16279.1"/>
    </source>
</evidence>
<reference evidence="2 3" key="1">
    <citation type="journal article" date="2023" name="Life. Sci Alliance">
        <title>Evolutionary insights into 3D genome organization and epigenetic landscape of Vigna mungo.</title>
        <authorList>
            <person name="Junaid A."/>
            <person name="Singh B."/>
            <person name="Bhatia S."/>
        </authorList>
    </citation>
    <scope>NUCLEOTIDE SEQUENCE [LARGE SCALE GENOMIC DNA]</scope>
    <source>
        <strain evidence="2">Urdbean</strain>
    </source>
</reference>
<evidence type="ECO:0000256" key="1">
    <source>
        <dbReference type="SAM" id="MobiDB-lite"/>
    </source>
</evidence>
<sequence length="168" mass="18809">MAGVAEATTGDTGAPLLALKLSSTLLFSAATRMSLIMNKIQPSKLAEEQRNATRLFKELHTQIQTLITIGNPTKKDVKSSIEKVLALDRDYPLPLLGAMLDKFPQKYEPVVWCPSSQSQEKSTTQERKVKDGEKRSNKEMRELIEVIKKKDSAEKILIPNIKPKPQYS</sequence>
<evidence type="ECO:0000313" key="3">
    <source>
        <dbReference type="Proteomes" id="UP001374535"/>
    </source>
</evidence>
<dbReference type="PANTHER" id="PTHR33358:SF17">
    <property type="entry name" value="PLANT-LIKE PROTEIN, PUTATIVE-RELATED"/>
    <property type="match status" value="1"/>
</dbReference>
<dbReference type="PANTHER" id="PTHR33358">
    <property type="entry name" value="F-BOX PROTEIN WITH A DOMAIN PROTEIN"/>
    <property type="match status" value="1"/>
</dbReference>
<dbReference type="Proteomes" id="UP001374535">
    <property type="component" value="Chromosome 3"/>
</dbReference>
<dbReference type="EMBL" id="CP144698">
    <property type="protein sequence ID" value="WVZ16279.1"/>
    <property type="molecule type" value="Genomic_DNA"/>
</dbReference>
<dbReference type="AlphaFoldDB" id="A0AAQ3S5A9"/>
<accession>A0AAQ3S5A9</accession>
<feature type="compositionally biased region" description="Basic and acidic residues" evidence="1">
    <location>
        <begin position="123"/>
        <end position="139"/>
    </location>
</feature>
<dbReference type="InterPro" id="IPR027949">
    <property type="entry name" value="Chloroplast_duf"/>
</dbReference>